<dbReference type="Pfam" id="PF02902">
    <property type="entry name" value="Peptidase_C48"/>
    <property type="match status" value="1"/>
</dbReference>
<keyword evidence="6" id="KW-1185">Reference proteome</keyword>
<name>A0AA88J9P9_FICCA</name>
<dbReference type="GO" id="GO:0006508">
    <property type="term" value="P:proteolysis"/>
    <property type="evidence" value="ECO:0007669"/>
    <property type="project" value="UniProtKB-KW"/>
</dbReference>
<dbReference type="EMBL" id="BTGU01000318">
    <property type="protein sequence ID" value="GMN66379.1"/>
    <property type="molecule type" value="Genomic_DNA"/>
</dbReference>
<protein>
    <recommendedName>
        <fullName evidence="4">Ubiquitin-like protease family profile domain-containing protein</fullName>
    </recommendedName>
</protein>
<dbReference type="InterPro" id="IPR038765">
    <property type="entry name" value="Papain-like_cys_pep_sf"/>
</dbReference>
<evidence type="ECO:0000259" key="4">
    <source>
        <dbReference type="PROSITE" id="PS50600"/>
    </source>
</evidence>
<dbReference type="Gene3D" id="3.40.395.10">
    <property type="entry name" value="Adenoviral Proteinase, Chain A"/>
    <property type="match status" value="1"/>
</dbReference>
<evidence type="ECO:0000256" key="2">
    <source>
        <dbReference type="ARBA" id="ARBA00022670"/>
    </source>
</evidence>
<gene>
    <name evidence="5" type="ORF">TIFTF001_035442</name>
</gene>
<keyword evidence="2" id="KW-0645">Protease</keyword>
<evidence type="ECO:0000313" key="5">
    <source>
        <dbReference type="EMBL" id="GMN66379.1"/>
    </source>
</evidence>
<keyword evidence="3" id="KW-0378">Hydrolase</keyword>
<accession>A0AA88J9P9</accession>
<dbReference type="InterPro" id="IPR003653">
    <property type="entry name" value="Peptidase_C48_C"/>
</dbReference>
<reference evidence="5" key="1">
    <citation type="submission" date="2023-07" db="EMBL/GenBank/DDBJ databases">
        <title>draft genome sequence of fig (Ficus carica).</title>
        <authorList>
            <person name="Takahashi T."/>
            <person name="Nishimura K."/>
        </authorList>
    </citation>
    <scope>NUCLEOTIDE SEQUENCE</scope>
</reference>
<dbReference type="AlphaFoldDB" id="A0AA88J9P9"/>
<comment type="similarity">
    <text evidence="1">Belongs to the peptidase C48 family.</text>
</comment>
<feature type="domain" description="Ubiquitin-like protease family profile" evidence="4">
    <location>
        <begin position="1"/>
        <end position="139"/>
    </location>
</feature>
<evidence type="ECO:0000313" key="6">
    <source>
        <dbReference type="Proteomes" id="UP001187192"/>
    </source>
</evidence>
<dbReference type="PROSITE" id="PS50600">
    <property type="entry name" value="ULP_PROTEASE"/>
    <property type="match status" value="1"/>
</dbReference>
<evidence type="ECO:0000256" key="3">
    <source>
        <dbReference type="ARBA" id="ARBA00022801"/>
    </source>
</evidence>
<dbReference type="Proteomes" id="UP001187192">
    <property type="component" value="Unassembled WGS sequence"/>
</dbReference>
<dbReference type="SUPFAM" id="SSF54001">
    <property type="entry name" value="Cysteine proteinases"/>
    <property type="match status" value="1"/>
</dbReference>
<comment type="caution">
    <text evidence="5">The sequence shown here is derived from an EMBL/GenBank/DDBJ whole genome shotgun (WGS) entry which is preliminary data.</text>
</comment>
<sequence>MTDVVSPSKPPSKLLYALPPGLTDEPLKDVLEEFRKWFKKGILKRTPSRIMLGVRVQSGASWFDVNTVLMPIQLGDLNHWALVKLELTNWTIKVYDSLQYEGPHNSKVRAGMEGLSKFIPLMAEKTICSSSNHEILQEITQYRSP</sequence>
<evidence type="ECO:0000256" key="1">
    <source>
        <dbReference type="ARBA" id="ARBA00005234"/>
    </source>
</evidence>
<dbReference type="GO" id="GO:0008234">
    <property type="term" value="F:cysteine-type peptidase activity"/>
    <property type="evidence" value="ECO:0007669"/>
    <property type="project" value="InterPro"/>
</dbReference>
<proteinExistence type="inferred from homology"/>
<organism evidence="5 6">
    <name type="scientific">Ficus carica</name>
    <name type="common">Common fig</name>
    <dbReference type="NCBI Taxonomy" id="3494"/>
    <lineage>
        <taxon>Eukaryota</taxon>
        <taxon>Viridiplantae</taxon>
        <taxon>Streptophyta</taxon>
        <taxon>Embryophyta</taxon>
        <taxon>Tracheophyta</taxon>
        <taxon>Spermatophyta</taxon>
        <taxon>Magnoliopsida</taxon>
        <taxon>eudicotyledons</taxon>
        <taxon>Gunneridae</taxon>
        <taxon>Pentapetalae</taxon>
        <taxon>rosids</taxon>
        <taxon>fabids</taxon>
        <taxon>Rosales</taxon>
        <taxon>Moraceae</taxon>
        <taxon>Ficeae</taxon>
        <taxon>Ficus</taxon>
    </lineage>
</organism>